<dbReference type="NCBIfam" id="NF041940">
    <property type="entry name" value="choice_anch_X"/>
    <property type="match status" value="1"/>
</dbReference>
<keyword evidence="10" id="KW-1185">Reference proteome</keyword>
<keyword evidence="5" id="KW-0966">Cell projection</keyword>
<dbReference type="PROSITE" id="PS50093">
    <property type="entry name" value="PKD"/>
    <property type="match status" value="3"/>
</dbReference>
<dbReference type="EMBL" id="JBFARM010000011">
    <property type="protein sequence ID" value="MEV4290401.1"/>
    <property type="molecule type" value="Genomic_DNA"/>
</dbReference>
<dbReference type="CDD" id="cd00146">
    <property type="entry name" value="PKD"/>
    <property type="match status" value="1"/>
</dbReference>
<dbReference type="InterPro" id="IPR003386">
    <property type="entry name" value="LACT/PDAT_acylTrfase"/>
</dbReference>
<sequence>MTWLLSRALARRAAIPALVAMLSTLAVPAPASAAPTPPPSPAASAASADPPAEITDLGSLVGTGGTVTDVNNKGEVTWAVGDPNWDNGRPQARLSSAGSVTDLHALLGLDPSKDVSTPWEVTDDGSVVVTTYGYKDDVGQKAYLVKAGKITPLGRWAVAINDRGQVAGDHIRDPDGSELKLEAFKGQYVEASALNNSGSVVGWADMDPDAPTLLRAFRSRPGEPLDLDRDELEVPGAYKTRALAVNDKGEAAGYVDEKPWDVPIMWDKNGGSHKQDIPHAYGGQVKAINEAGVGVGMINIREDSGSYSDHAALYQGGVGTDLNTLLPAGSDWTLKDATGINDVGQIVGIGRPAGSDVDHAFLLDLGSEKVQIESLELDTVVYPSNSWVPVPEQGTVEGNLVRATVTLHNPNDIPVRRTLEVVEDGTGRVVRDGRFEVTVPPKDTVTKRVSWDTTGLAWRDGQPYSNRSVTARVLKDVEDESKATKPIVVRPLPVVMVHGWNSSALTWSKYSAFLKSAHPLLKGKAAGTLSTGIKYLPNAPTYPLPLNAAMLGQTIDEVRTAEGAHHVNLIAHSMGTTISREYIAREMKPVEDGKPVVRRLIAMGAPNAGSPCADKLVQFVHQAKERIPWYPATWENTMEYMQHEFNPKTTNLKGVLFSNLVGTGKPLACGWRFGGDKVPEPDADVRNDGDRIVPAWSARYGVEDTPTMELAHTSMTGSQEAFNDYVRPRLVSLLSDDLPGLRGAAAAPGEEKAGAAAGGESSIFASLEAAVEPGKTASVPVEVPAGTELGVVGTLPETVGLALRDPSGKVAAQYAAGSEEAMEVVQGLSVDAPQAGAWKLEITNTGAEPVKAELGAWIVDNPVKVTATAEASQDGKVAVKAAVTDGGQPVTGVAVRAVLTLGDGTRKEVPLKDDGNSGDEAADDGKYGGVTEELADGSYPVTVVAGTGKGERSTLVPVTVAKPDTREFELKLPAGPGGSVSASPAQDTYRAGTKVKLTATPEEGYLPIAWVIDGQERGAGELTVTMDGPHTVEARFGAYKVTEIGALPGYTADQTQAVALNDRGQVAATVGTSGGDDRRAVRWEAGEFTDLGGLSCEGSGKARCPSGATGINEAGDVSGWAEKWENNGSWQHAVVYRGGSVTDLHLGHEPSTYSFAEDLNDNGQVLTAVDRWHDITYGYFGIWERSGFERIPDMPLRFLGGAVNDRGVVAGSVVKERDPSGNVVDREPAVHANGVTTLLEIPKCTTDEGAAVDVNAGGLLVGNGRCWADGNYTEHAYTWKDGQRTDLGEGSVVAVNDHGVVVGYHGAQGSARPAVWMDGARYHLEDLLPLPKCAGAVMPCMGVTSIADVNSSGQILVRGFVKDGTSQGERSYLLTPSTPRADLEVTHKVSPAVLGPGATVTWTSTVTNKGSDTATGVQLDVVIPPVEGAVCETSRGLCTPFKSGGGFRNTVKVLEPGWSATVTVTATIPSYVTDGVEIKTSATAYTMEVTDPARGNNKAEATATVRHALNRTKLTFDDPVRMGATSFPLEVKLTNPGTTDMPVTAVTTEGPFGQTNDCPVSPKTLAPGKSCTMWVTFSPTQLGAASGKLAVITDGDQPSYVMTLAGRGIESNAVPVVGAPAGVSTGVVGQPFTFTVPYTDGDTGDTHTAEIWWGVEWGDWQPQSEVKVTPKAGGGGTVTVTGTFTAPTEGWAIVIVTDNKGDNGYSEEGIHYVIEAPPAANIAPAATVGGDVKLTVNEKLQRVVTFSDPGSAAWTASVDYGDGTGPVAVTPKGGQINLEHLWATAGAYPVTVTVRDDGGLQTSAKFTATVVAGETPDQAPKVKLSGPGTVTEGGTWQATGSLTDPGSKAWTASVDYGDGTGPRALPVEGEKLKLEHVFTDNGERTVTVRVTDDTGATGTAQLKVNAAGAAPVVKLAEPAAETVVVMGTPVTLKASFTDLGTADTHTAVWTVDGRKVAGALAEREGKGGTTRTHTFTKPGRHPVTVTVTDDDGAATTSKKAYVLVQAKGAR</sequence>
<dbReference type="Proteomes" id="UP001552427">
    <property type="component" value="Unassembled WGS sequence"/>
</dbReference>
<comment type="subcellular location">
    <subcellularLocation>
        <location evidence="1">Cell projection</location>
        <location evidence="1">Cilium</location>
    </subcellularLocation>
    <subcellularLocation>
        <location evidence="2">Cytoplasm</location>
    </subcellularLocation>
</comment>
<reference evidence="9 10" key="1">
    <citation type="submission" date="2024-06" db="EMBL/GenBank/DDBJ databases">
        <title>The Natural Products Discovery Center: Release of the First 8490 Sequenced Strains for Exploring Actinobacteria Biosynthetic Diversity.</title>
        <authorList>
            <person name="Kalkreuter E."/>
            <person name="Kautsar S.A."/>
            <person name="Yang D."/>
            <person name="Bader C.D."/>
            <person name="Teijaro C.N."/>
            <person name="Fluegel L."/>
            <person name="Davis C.M."/>
            <person name="Simpson J.R."/>
            <person name="Lauterbach L."/>
            <person name="Steele A.D."/>
            <person name="Gui C."/>
            <person name="Meng S."/>
            <person name="Li G."/>
            <person name="Viehrig K."/>
            <person name="Ye F."/>
            <person name="Su P."/>
            <person name="Kiefer A.F."/>
            <person name="Nichols A."/>
            <person name="Cepeda A.J."/>
            <person name="Yan W."/>
            <person name="Fan B."/>
            <person name="Jiang Y."/>
            <person name="Adhikari A."/>
            <person name="Zheng C.-J."/>
            <person name="Schuster L."/>
            <person name="Cowan T.M."/>
            <person name="Smanski M.J."/>
            <person name="Chevrette M.G."/>
            <person name="De Carvalho L.P.S."/>
            <person name="Shen B."/>
        </authorList>
    </citation>
    <scope>NUCLEOTIDE SEQUENCE [LARGE SCALE GENOMIC DNA]</scope>
    <source>
        <strain evidence="9 10">NPDC049574</strain>
    </source>
</reference>
<keyword evidence="4" id="KW-0969">Cilium</keyword>
<dbReference type="Pfam" id="PF22544">
    <property type="entry name" value="HYDIN_VesB_CFA65-like_Ig"/>
    <property type="match status" value="1"/>
</dbReference>
<dbReference type="InterPro" id="IPR035986">
    <property type="entry name" value="PKD_dom_sf"/>
</dbReference>
<evidence type="ECO:0000256" key="6">
    <source>
        <dbReference type="SAM" id="MobiDB-lite"/>
    </source>
</evidence>
<dbReference type="InterPro" id="IPR013783">
    <property type="entry name" value="Ig-like_fold"/>
</dbReference>
<organism evidence="9 10">
    <name type="scientific">Nonomuraea bangladeshensis</name>
    <dbReference type="NCBI Taxonomy" id="404385"/>
    <lineage>
        <taxon>Bacteria</taxon>
        <taxon>Bacillati</taxon>
        <taxon>Actinomycetota</taxon>
        <taxon>Actinomycetes</taxon>
        <taxon>Streptosporangiales</taxon>
        <taxon>Streptosporangiaceae</taxon>
        <taxon>Nonomuraea</taxon>
    </lineage>
</organism>
<evidence type="ECO:0000313" key="9">
    <source>
        <dbReference type="EMBL" id="MEV4290401.1"/>
    </source>
</evidence>
<evidence type="ECO:0000256" key="7">
    <source>
        <dbReference type="SAM" id="SignalP"/>
    </source>
</evidence>
<evidence type="ECO:0000313" key="10">
    <source>
        <dbReference type="Proteomes" id="UP001552427"/>
    </source>
</evidence>
<dbReference type="Gene3D" id="2.60.40.10">
    <property type="entry name" value="Immunoglobulins"/>
    <property type="match status" value="5"/>
</dbReference>
<evidence type="ECO:0000256" key="3">
    <source>
        <dbReference type="ARBA" id="ARBA00022490"/>
    </source>
</evidence>
<dbReference type="RefSeq" id="WP_364457327.1">
    <property type="nucleotide sequence ID" value="NZ_JBFARM010000011.1"/>
</dbReference>
<dbReference type="Pfam" id="PF01345">
    <property type="entry name" value="DUF11"/>
    <property type="match status" value="1"/>
</dbReference>
<feature type="region of interest" description="Disordered" evidence="6">
    <location>
        <begin position="29"/>
        <end position="66"/>
    </location>
</feature>
<proteinExistence type="predicted"/>
<gene>
    <name evidence="9" type="ORF">AB0K40_33260</name>
</gene>
<evidence type="ECO:0000256" key="1">
    <source>
        <dbReference type="ARBA" id="ARBA00004138"/>
    </source>
</evidence>
<feature type="signal peptide" evidence="7">
    <location>
        <begin position="1"/>
        <end position="33"/>
    </location>
</feature>
<feature type="compositionally biased region" description="Basic and acidic residues" evidence="6">
    <location>
        <begin position="906"/>
        <end position="915"/>
    </location>
</feature>
<dbReference type="SMART" id="SM00089">
    <property type="entry name" value="PKD"/>
    <property type="match status" value="3"/>
</dbReference>
<evidence type="ECO:0000256" key="4">
    <source>
        <dbReference type="ARBA" id="ARBA00023069"/>
    </source>
</evidence>
<feature type="domain" description="PKD" evidence="8">
    <location>
        <begin position="1855"/>
        <end position="1911"/>
    </location>
</feature>
<dbReference type="Pfam" id="PF02450">
    <property type="entry name" value="LCAT"/>
    <property type="match status" value="1"/>
</dbReference>
<dbReference type="Pfam" id="PF18911">
    <property type="entry name" value="PKD_4"/>
    <property type="match status" value="3"/>
</dbReference>
<keyword evidence="7" id="KW-0732">Signal</keyword>
<feature type="domain" description="PKD" evidence="8">
    <location>
        <begin position="1759"/>
        <end position="1810"/>
    </location>
</feature>
<accession>A0ABV3HCZ2</accession>
<dbReference type="SUPFAM" id="SSF49299">
    <property type="entry name" value="PKD domain"/>
    <property type="match status" value="3"/>
</dbReference>
<evidence type="ECO:0000256" key="2">
    <source>
        <dbReference type="ARBA" id="ARBA00004496"/>
    </source>
</evidence>
<feature type="chain" id="PRO_5046475501" evidence="7">
    <location>
        <begin position="34"/>
        <end position="2010"/>
    </location>
</feature>
<feature type="compositionally biased region" description="Low complexity" evidence="6">
    <location>
        <begin position="42"/>
        <end position="66"/>
    </location>
</feature>
<feature type="domain" description="PKD" evidence="8">
    <location>
        <begin position="1917"/>
        <end position="2009"/>
    </location>
</feature>
<dbReference type="InterPro" id="IPR022409">
    <property type="entry name" value="PKD/Chitinase_dom"/>
</dbReference>
<dbReference type="InterPro" id="IPR053879">
    <property type="entry name" value="HYDIN_VesB_CFA65-like_Ig"/>
</dbReference>
<feature type="region of interest" description="Disordered" evidence="6">
    <location>
        <begin position="906"/>
        <end position="932"/>
    </location>
</feature>
<evidence type="ECO:0000259" key="8">
    <source>
        <dbReference type="PROSITE" id="PS50093"/>
    </source>
</evidence>
<name>A0ABV3HCZ2_9ACTN</name>
<dbReference type="Pfam" id="PF18998">
    <property type="entry name" value="Flg_new_2"/>
    <property type="match status" value="1"/>
</dbReference>
<dbReference type="InterPro" id="IPR001434">
    <property type="entry name" value="OmcB-like_DUF11"/>
</dbReference>
<dbReference type="InterPro" id="IPR000601">
    <property type="entry name" value="PKD_dom"/>
</dbReference>
<protein>
    <submittedName>
        <fullName evidence="9">PKD domain-containing protein</fullName>
    </submittedName>
</protein>
<dbReference type="Gene3D" id="3.40.50.1820">
    <property type="entry name" value="alpha/beta hydrolase"/>
    <property type="match status" value="1"/>
</dbReference>
<dbReference type="SUPFAM" id="SSF53474">
    <property type="entry name" value="alpha/beta-Hydrolases"/>
    <property type="match status" value="1"/>
</dbReference>
<comment type="caution">
    <text evidence="9">The sequence shown here is derived from an EMBL/GenBank/DDBJ whole genome shotgun (WGS) entry which is preliminary data.</text>
</comment>
<dbReference type="InterPro" id="IPR029058">
    <property type="entry name" value="AB_hydrolase_fold"/>
</dbReference>
<keyword evidence="3" id="KW-0963">Cytoplasm</keyword>
<evidence type="ECO:0000256" key="5">
    <source>
        <dbReference type="ARBA" id="ARBA00023273"/>
    </source>
</evidence>
<dbReference type="InterPro" id="IPR044060">
    <property type="entry name" value="Bacterial_rp_domain"/>
</dbReference>